<keyword evidence="3" id="KW-1185">Reference proteome</keyword>
<keyword evidence="1" id="KW-0812">Transmembrane</keyword>
<dbReference type="EMBL" id="BOMY01000069">
    <property type="protein sequence ID" value="GIF26939.1"/>
    <property type="molecule type" value="Genomic_DNA"/>
</dbReference>
<accession>A0A919P014</accession>
<comment type="caution">
    <text evidence="2">The sequence shown here is derived from an EMBL/GenBank/DDBJ whole genome shotgun (WGS) entry which is preliminary data.</text>
</comment>
<gene>
    <name evidence="2" type="ORF">Ate02nite_96690</name>
</gene>
<evidence type="ECO:0000313" key="3">
    <source>
        <dbReference type="Proteomes" id="UP000623608"/>
    </source>
</evidence>
<reference evidence="2" key="1">
    <citation type="submission" date="2021-01" db="EMBL/GenBank/DDBJ databases">
        <title>Whole genome shotgun sequence of Actinoplanes tereljensis NBRC 105297.</title>
        <authorList>
            <person name="Komaki H."/>
            <person name="Tamura T."/>
        </authorList>
    </citation>
    <scope>NUCLEOTIDE SEQUENCE</scope>
    <source>
        <strain evidence="2">NBRC 105297</strain>
    </source>
</reference>
<sequence length="197" mass="20173">MIAPVADTGEMTTPHRARTALIWFIVAAAAVPLLWLFISSAGSREFLDPTGDARRTLVAAALVAGLWAAIATTLLRPPVVALFAAVTGGLALIAATTALLPAGYAAAGSQYDLGPGFAAEAWGIAGRGAVLILPGMAIGYGVAYLTRRLTPYAERPPTGWVFAAAALLFLFVDAVGLAASPGHRLVTGPLLDWIAPA</sequence>
<dbReference type="Proteomes" id="UP000623608">
    <property type="component" value="Unassembled WGS sequence"/>
</dbReference>
<keyword evidence="1" id="KW-1133">Transmembrane helix</keyword>
<feature type="transmembrane region" description="Helical" evidence="1">
    <location>
        <begin position="82"/>
        <end position="104"/>
    </location>
</feature>
<feature type="transmembrane region" description="Helical" evidence="1">
    <location>
        <begin position="58"/>
        <end position="75"/>
    </location>
</feature>
<proteinExistence type="predicted"/>
<feature type="transmembrane region" description="Helical" evidence="1">
    <location>
        <begin position="20"/>
        <end position="38"/>
    </location>
</feature>
<dbReference type="AlphaFoldDB" id="A0A919P014"/>
<organism evidence="2 3">
    <name type="scientific">Paractinoplanes tereljensis</name>
    <dbReference type="NCBI Taxonomy" id="571912"/>
    <lineage>
        <taxon>Bacteria</taxon>
        <taxon>Bacillati</taxon>
        <taxon>Actinomycetota</taxon>
        <taxon>Actinomycetes</taxon>
        <taxon>Micromonosporales</taxon>
        <taxon>Micromonosporaceae</taxon>
        <taxon>Paractinoplanes</taxon>
    </lineage>
</organism>
<name>A0A919P014_9ACTN</name>
<feature type="transmembrane region" description="Helical" evidence="1">
    <location>
        <begin position="124"/>
        <end position="146"/>
    </location>
</feature>
<evidence type="ECO:0000256" key="1">
    <source>
        <dbReference type="SAM" id="Phobius"/>
    </source>
</evidence>
<feature type="transmembrane region" description="Helical" evidence="1">
    <location>
        <begin position="158"/>
        <end position="179"/>
    </location>
</feature>
<keyword evidence="1" id="KW-0472">Membrane</keyword>
<evidence type="ECO:0000313" key="2">
    <source>
        <dbReference type="EMBL" id="GIF26939.1"/>
    </source>
</evidence>
<protein>
    <submittedName>
        <fullName evidence="2">Uncharacterized protein</fullName>
    </submittedName>
</protein>